<accession>A0A841KZB7</accession>
<organism evidence="1 2">
    <name type="scientific">Anaerosolibacter carboniphilus</name>
    <dbReference type="NCBI Taxonomy" id="1417629"/>
    <lineage>
        <taxon>Bacteria</taxon>
        <taxon>Bacillati</taxon>
        <taxon>Bacillota</taxon>
        <taxon>Clostridia</taxon>
        <taxon>Peptostreptococcales</taxon>
        <taxon>Thermotaleaceae</taxon>
        <taxon>Anaerosolibacter</taxon>
    </lineage>
</organism>
<dbReference type="Proteomes" id="UP000579281">
    <property type="component" value="Unassembled WGS sequence"/>
</dbReference>
<protein>
    <recommendedName>
        <fullName evidence="3">Phage protein</fullName>
    </recommendedName>
</protein>
<evidence type="ECO:0000313" key="2">
    <source>
        <dbReference type="Proteomes" id="UP000579281"/>
    </source>
</evidence>
<dbReference type="EMBL" id="JACHEN010000044">
    <property type="protein sequence ID" value="MBB6218663.1"/>
    <property type="molecule type" value="Genomic_DNA"/>
</dbReference>
<dbReference type="AlphaFoldDB" id="A0A841KZB7"/>
<evidence type="ECO:0000313" key="1">
    <source>
        <dbReference type="EMBL" id="MBB6218663.1"/>
    </source>
</evidence>
<dbReference type="Gene3D" id="2.40.10.370">
    <property type="entry name" value="Protein of unknown function DUF3599"/>
    <property type="match status" value="1"/>
</dbReference>
<reference evidence="1 2" key="1">
    <citation type="submission" date="2020-08" db="EMBL/GenBank/DDBJ databases">
        <title>Genomic Encyclopedia of Type Strains, Phase IV (KMG-IV): sequencing the most valuable type-strain genomes for metagenomic binning, comparative biology and taxonomic classification.</title>
        <authorList>
            <person name="Goeker M."/>
        </authorList>
    </citation>
    <scope>NUCLEOTIDE SEQUENCE [LARGE SCALE GENOMIC DNA]</scope>
    <source>
        <strain evidence="1 2">DSM 103526</strain>
    </source>
</reference>
<comment type="caution">
    <text evidence="1">The sequence shown here is derived from an EMBL/GenBank/DDBJ whole genome shotgun (WGS) entry which is preliminary data.</text>
</comment>
<keyword evidence="2" id="KW-1185">Reference proteome</keyword>
<sequence>MLSSIEKARAVARIAVEIFYEGLCTIKGFEPVKNPETFETEQKEIEYYKDIPCNLNIHAKPANQTETTANINYDAMLFMDPDVMVKAGCKIYVSQKGMEYMFQNVGEPVVFSTHQEIMLERIGRA</sequence>
<evidence type="ECO:0008006" key="3">
    <source>
        <dbReference type="Google" id="ProtNLM"/>
    </source>
</evidence>
<name>A0A841KZB7_9FIRM</name>
<dbReference type="InterPro" id="IPR038667">
    <property type="entry name" value="XkdH-like_sf"/>
</dbReference>
<dbReference type="RefSeq" id="WP_184313334.1">
    <property type="nucleotide sequence ID" value="NZ_JACHEN010000044.1"/>
</dbReference>
<proteinExistence type="predicted"/>
<gene>
    <name evidence="1" type="ORF">HNQ80_004837</name>
</gene>